<dbReference type="Pfam" id="PF08281">
    <property type="entry name" value="Sigma70_r4_2"/>
    <property type="match status" value="1"/>
</dbReference>
<evidence type="ECO:0000313" key="9">
    <source>
        <dbReference type="Proteomes" id="UP000468443"/>
    </source>
</evidence>
<evidence type="ECO:0000256" key="4">
    <source>
        <dbReference type="ARBA" id="ARBA00023125"/>
    </source>
</evidence>
<keyword evidence="5" id="KW-0804">Transcription</keyword>
<organism evidence="8 9">
    <name type="scientific">Muriicola jejuensis</name>
    <dbReference type="NCBI Taxonomy" id="504488"/>
    <lineage>
        <taxon>Bacteria</taxon>
        <taxon>Pseudomonadati</taxon>
        <taxon>Bacteroidota</taxon>
        <taxon>Flavobacteriia</taxon>
        <taxon>Flavobacteriales</taxon>
        <taxon>Flavobacteriaceae</taxon>
        <taxon>Muriicola</taxon>
    </lineage>
</organism>
<dbReference type="InterPro" id="IPR013324">
    <property type="entry name" value="RNA_pol_sigma_r3/r4-like"/>
</dbReference>
<dbReference type="RefSeq" id="WP_163693130.1">
    <property type="nucleotide sequence ID" value="NZ_FXTW01000002.1"/>
</dbReference>
<dbReference type="SUPFAM" id="SSF88946">
    <property type="entry name" value="Sigma2 domain of RNA polymerase sigma factors"/>
    <property type="match status" value="1"/>
</dbReference>
<dbReference type="Pfam" id="PF04542">
    <property type="entry name" value="Sigma70_r2"/>
    <property type="match status" value="1"/>
</dbReference>
<dbReference type="InterPro" id="IPR013325">
    <property type="entry name" value="RNA_pol_sigma_r2"/>
</dbReference>
<dbReference type="AlphaFoldDB" id="A0A6P0UCL7"/>
<dbReference type="InterPro" id="IPR014284">
    <property type="entry name" value="RNA_pol_sigma-70_dom"/>
</dbReference>
<keyword evidence="4" id="KW-0238">DNA-binding</keyword>
<feature type="domain" description="RNA polymerase sigma-70 region 2" evidence="6">
    <location>
        <begin position="10"/>
        <end position="78"/>
    </location>
</feature>
<keyword evidence="9" id="KW-1185">Reference proteome</keyword>
<evidence type="ECO:0000256" key="1">
    <source>
        <dbReference type="ARBA" id="ARBA00010641"/>
    </source>
</evidence>
<dbReference type="EMBL" id="JAABOP010000002">
    <property type="protein sequence ID" value="NER10787.1"/>
    <property type="molecule type" value="Genomic_DNA"/>
</dbReference>
<reference evidence="8 9" key="1">
    <citation type="submission" date="2020-01" db="EMBL/GenBank/DDBJ databases">
        <title>Muriicola jejuensis KCTC 22299.</title>
        <authorList>
            <person name="Wang G."/>
        </authorList>
    </citation>
    <scope>NUCLEOTIDE SEQUENCE [LARGE SCALE GENOMIC DNA]</scope>
    <source>
        <strain evidence="8 9">KCTC 22299</strain>
    </source>
</reference>
<keyword evidence="2" id="KW-0805">Transcription regulation</keyword>
<dbReference type="Gene3D" id="1.10.1740.10">
    <property type="match status" value="1"/>
</dbReference>
<gene>
    <name evidence="8" type="ORF">GWK09_09690</name>
</gene>
<dbReference type="GO" id="GO:0016987">
    <property type="term" value="F:sigma factor activity"/>
    <property type="evidence" value="ECO:0007669"/>
    <property type="project" value="UniProtKB-KW"/>
</dbReference>
<evidence type="ECO:0000259" key="6">
    <source>
        <dbReference type="Pfam" id="PF04542"/>
    </source>
</evidence>
<comment type="caution">
    <text evidence="8">The sequence shown here is derived from an EMBL/GenBank/DDBJ whole genome shotgun (WGS) entry which is preliminary data.</text>
</comment>
<evidence type="ECO:0000256" key="5">
    <source>
        <dbReference type="ARBA" id="ARBA00023163"/>
    </source>
</evidence>
<keyword evidence="3" id="KW-0731">Sigma factor</keyword>
<comment type="similarity">
    <text evidence="1">Belongs to the sigma-70 factor family. ECF subfamily.</text>
</comment>
<dbReference type="InterPro" id="IPR036388">
    <property type="entry name" value="WH-like_DNA-bd_sf"/>
</dbReference>
<feature type="domain" description="RNA polymerase sigma factor 70 region 4 type 2" evidence="7">
    <location>
        <begin position="105"/>
        <end position="155"/>
    </location>
</feature>
<evidence type="ECO:0000256" key="3">
    <source>
        <dbReference type="ARBA" id="ARBA00023082"/>
    </source>
</evidence>
<dbReference type="GO" id="GO:0003677">
    <property type="term" value="F:DNA binding"/>
    <property type="evidence" value="ECO:0007669"/>
    <property type="project" value="UniProtKB-KW"/>
</dbReference>
<name>A0A6P0UCL7_9FLAO</name>
<protein>
    <submittedName>
        <fullName evidence="8">Sigma-70 family RNA polymerase sigma factor</fullName>
    </submittedName>
</protein>
<dbReference type="SUPFAM" id="SSF88659">
    <property type="entry name" value="Sigma3 and sigma4 domains of RNA polymerase sigma factors"/>
    <property type="match status" value="1"/>
</dbReference>
<evidence type="ECO:0000259" key="7">
    <source>
        <dbReference type="Pfam" id="PF08281"/>
    </source>
</evidence>
<dbReference type="PANTHER" id="PTHR43133:SF8">
    <property type="entry name" value="RNA POLYMERASE SIGMA FACTOR HI_1459-RELATED"/>
    <property type="match status" value="1"/>
</dbReference>
<evidence type="ECO:0000256" key="2">
    <source>
        <dbReference type="ARBA" id="ARBA00023015"/>
    </source>
</evidence>
<dbReference type="PANTHER" id="PTHR43133">
    <property type="entry name" value="RNA POLYMERASE ECF-TYPE SIGMA FACTO"/>
    <property type="match status" value="1"/>
</dbReference>
<dbReference type="GO" id="GO:0006352">
    <property type="term" value="P:DNA-templated transcription initiation"/>
    <property type="evidence" value="ECO:0007669"/>
    <property type="project" value="InterPro"/>
</dbReference>
<evidence type="ECO:0000313" key="8">
    <source>
        <dbReference type="EMBL" id="NER10787.1"/>
    </source>
</evidence>
<dbReference type="InterPro" id="IPR013249">
    <property type="entry name" value="RNA_pol_sigma70_r4_t2"/>
</dbReference>
<proteinExistence type="inferred from homology"/>
<dbReference type="Proteomes" id="UP000468443">
    <property type="component" value="Unassembled WGS sequence"/>
</dbReference>
<dbReference type="Gene3D" id="1.10.10.10">
    <property type="entry name" value="Winged helix-like DNA-binding domain superfamily/Winged helix DNA-binding domain"/>
    <property type="match status" value="1"/>
</dbReference>
<sequence length="163" mass="18937">MNLEKDFNEIYNTHGPKVYRLCLGYASGDEDLARDWMQESFIRVWNHRKSFKGESAIGTWIYRIAVNTCLVDIRKRKKHPPVREDRLSGEIDADPWGTQDDQIAKLYECIEQLNEQNKVLILMELEDIPQATIAQTVGLAYGSLRTRLSRIRTALLKCITHEK</sequence>
<dbReference type="InterPro" id="IPR039425">
    <property type="entry name" value="RNA_pol_sigma-70-like"/>
</dbReference>
<accession>A0A6P0UCL7</accession>
<dbReference type="NCBIfam" id="TIGR02937">
    <property type="entry name" value="sigma70-ECF"/>
    <property type="match status" value="1"/>
</dbReference>
<dbReference type="InterPro" id="IPR007627">
    <property type="entry name" value="RNA_pol_sigma70_r2"/>
</dbReference>